<accession>A0A9Q7EY22</accession>
<keyword evidence="3" id="KW-0540">Nuclease</keyword>
<keyword evidence="3" id="KW-0269">Exonuclease</keyword>
<evidence type="ECO:0000313" key="4">
    <source>
        <dbReference type="Proteomes" id="UP000671879"/>
    </source>
</evidence>
<keyword evidence="3" id="KW-0378">Hydrolase</keyword>
<dbReference type="Proteomes" id="UP000671879">
    <property type="component" value="Chromosome"/>
</dbReference>
<keyword evidence="1" id="KW-0175">Coiled coil</keyword>
<feature type="coiled-coil region" evidence="1">
    <location>
        <begin position="794"/>
        <end position="821"/>
    </location>
</feature>
<protein>
    <submittedName>
        <fullName evidence="3">ATP-dependent exonuclease SbcCD, C subunit-like protein</fullName>
    </submittedName>
</protein>
<keyword evidence="4" id="KW-1185">Reference proteome</keyword>
<sequence length="1121" mass="129146">MSESLELEFMTDDSLAGFRLQRLEVFNWGTFDGRVWTLSLDGKNGLLTGEIGSGKSTLVDAVTTLLVPSHRVAYNKAAGADSRERTLRSYVLGHYKSERQESLGSAKPVALRDFNSYSVILGVFGNAGYGKTVTLAQVFWMKEANGQPTRLYAACERDLSIAAHFSGFGSEIRGLRKKLRENGAEIFDTFPPYGSWFRRRFGIDNEQALDLFHQTVSLKSVGNLTDFVRSHMLEPFDVAPRLEALIGHFEDLSRAHEAVLKAKRQVEMLEPLAGDCERHRELSQGAEDFRDCRIALRPWFASLKLDLLEKRLLALDEEWVRHRAAVGRLEEQRRAQEVRRSDLKRSIAENGGGRIERIGSETERKREEMERRKKAADRYAELVHVLGQSPAATEEAFLRQRSEISEWRQTTEAAEDRTQNDLTETGALLSRERPEYDLLKREINGLKSRVSNIDEKQIALRRSLCQALNLAEEEMPFAGELLQVRDDERDWEGAIERLLHGFGLSLLVPDRHYVAVAEWVDRTHLQGRLVYFRVRLGSRGEMPSLAPHSLARKLQVKPDSPFYDWIEREIAHRFDLACCLSQEQFRRETRAITRAGQIKVPGERHEKDDRHRLDDRRRYVLGWSNAEKIAALEEEARERKRHLDALDHRIGTLKKEQEALKERLDTLSKLVEYVDFRDLDWKPLAKAIARLEEEKRQLQAASDLLKTLTVQLAAVEEESRETDRQLKDRNDRASKTEQKISDAEELKRQAQELLAERAGASAPRFPLLESMREEALGGQVLTVESCDNREREMRDWLQTKIDAEEAKLKRLSEKIIKAMTEYKKEWVLETREVDVHIDAGPEFKRMLDQLRADDLPRFEGRFKDLLNENTIREVANFQSQLARERETIKERIAKINESLTQIDYNPGRYISLEAQMNLDADIRDFQSELRSCTEGALTGSEEEQYSEAKFLQVKRIIERFRGREEFAELDGRWTAKVTDVRNWFVFAASERWREDDSEHEHYADSGGKSGGQKEKLAYTVLAASLAYQFGLEWGAVHSRSFRFVVIDEAFGRGSDESAQYGLRLFAQLNLQLLIVTPLQKIPIIEPFVAHVGFVHSEDGRDSVLRNLTIEEYRVERQRAGE</sequence>
<reference evidence="4" key="1">
    <citation type="submission" date="2021-04" db="EMBL/GenBank/DDBJ databases">
        <title>A novel Synergistetes isolate from a pyrite-forming mixed culture.</title>
        <authorList>
            <person name="Bunk B."/>
            <person name="Sproer C."/>
            <person name="Spring S."/>
            <person name="Pester M."/>
        </authorList>
    </citation>
    <scope>NUCLEOTIDE SEQUENCE [LARGE SCALE GENOMIC DNA]</scope>
    <source>
        <strain evidence="4">J.5.4.2-T.3.5.2</strain>
    </source>
</reference>
<dbReference type="AlphaFoldDB" id="A0A9Q7EY22"/>
<dbReference type="Pfam" id="PF13558">
    <property type="entry name" value="SbcC_Walker_B"/>
    <property type="match status" value="1"/>
</dbReference>
<evidence type="ECO:0000313" key="3">
    <source>
        <dbReference type="EMBL" id="QTX33040.1"/>
    </source>
</evidence>
<dbReference type="InterPro" id="IPR027417">
    <property type="entry name" value="P-loop_NTPase"/>
</dbReference>
<dbReference type="EMBL" id="CP072943">
    <property type="protein sequence ID" value="QTX33040.1"/>
    <property type="molecule type" value="Genomic_DNA"/>
</dbReference>
<dbReference type="RefSeq" id="WP_274374309.1">
    <property type="nucleotide sequence ID" value="NZ_CP072943.1"/>
</dbReference>
<organism evidence="3 4">
    <name type="scientific">Aminithiophilus ramosus</name>
    <dbReference type="NCBI Taxonomy" id="3029084"/>
    <lineage>
        <taxon>Bacteria</taxon>
        <taxon>Thermotogati</taxon>
        <taxon>Synergistota</taxon>
        <taxon>Synergistia</taxon>
        <taxon>Synergistales</taxon>
        <taxon>Aminithiophilaceae</taxon>
        <taxon>Aminithiophilus</taxon>
    </lineage>
</organism>
<dbReference type="SUPFAM" id="SSF52540">
    <property type="entry name" value="P-loop containing nucleoside triphosphate hydrolases"/>
    <property type="match status" value="1"/>
</dbReference>
<gene>
    <name evidence="3" type="ORF">KAR29_03790</name>
</gene>
<evidence type="ECO:0000256" key="1">
    <source>
        <dbReference type="SAM" id="Coils"/>
    </source>
</evidence>
<feature type="compositionally biased region" description="Basic and acidic residues" evidence="2">
    <location>
        <begin position="721"/>
        <end position="741"/>
    </location>
</feature>
<dbReference type="GO" id="GO:0004527">
    <property type="term" value="F:exonuclease activity"/>
    <property type="evidence" value="ECO:0007669"/>
    <property type="project" value="UniProtKB-KW"/>
</dbReference>
<name>A0A9Q7EY22_9BACT</name>
<dbReference type="Pfam" id="PF13555">
    <property type="entry name" value="AAA_29"/>
    <property type="match status" value="1"/>
</dbReference>
<evidence type="ECO:0000256" key="2">
    <source>
        <dbReference type="SAM" id="MobiDB-lite"/>
    </source>
</evidence>
<dbReference type="Gene3D" id="3.40.50.300">
    <property type="entry name" value="P-loop containing nucleotide triphosphate hydrolases"/>
    <property type="match status" value="1"/>
</dbReference>
<feature type="region of interest" description="Disordered" evidence="2">
    <location>
        <begin position="719"/>
        <end position="741"/>
    </location>
</feature>
<proteinExistence type="predicted"/>
<dbReference type="KEGG" id="aram:KAR29_03790"/>